<dbReference type="EMBL" id="PRLF01000003">
    <property type="protein sequence ID" value="RAW66450.1"/>
    <property type="molecule type" value="Genomic_DNA"/>
</dbReference>
<sequence length="158" mass="17578">MADKISMNTQDAVSANFAECFVTLNGTRYSMLMAKEFEGKASINTKEVYRLGNPVIGHKAQTIALAFSMTVYKCTEIFDQVVEDFIKTGVMPTFDIQTSNDDPATSVGRSTKIYNNCVLDGDVLLSMFNAEGDFVEQTLEGYCDSFTRPEKHTNPSYM</sequence>
<organism evidence="1 2">
    <name type="scientific">Faecalibacterium prausnitzii</name>
    <dbReference type="NCBI Taxonomy" id="853"/>
    <lineage>
        <taxon>Bacteria</taxon>
        <taxon>Bacillati</taxon>
        <taxon>Bacillota</taxon>
        <taxon>Clostridia</taxon>
        <taxon>Eubacteriales</taxon>
        <taxon>Oscillospiraceae</taxon>
        <taxon>Faecalibacterium</taxon>
    </lineage>
</organism>
<dbReference type="AlphaFoldDB" id="A0A329UVX3"/>
<protein>
    <submittedName>
        <fullName evidence="1">Uncharacterized protein</fullName>
    </submittedName>
</protein>
<dbReference type="InterPro" id="IPR018989">
    <property type="entry name" value="DUF2001"/>
</dbReference>
<gene>
    <name evidence="1" type="ORF">C4N21_03855</name>
</gene>
<dbReference type="Gene3D" id="2.30.110.40">
    <property type="entry name" value="Phage tail tube protein"/>
    <property type="match status" value="1"/>
</dbReference>
<dbReference type="RefSeq" id="WP_112121052.1">
    <property type="nucleotide sequence ID" value="NZ_PRLF01000003.1"/>
</dbReference>
<proteinExistence type="predicted"/>
<dbReference type="SUPFAM" id="SSF69279">
    <property type="entry name" value="Phage tail proteins"/>
    <property type="match status" value="1"/>
</dbReference>
<name>A0A329UVX3_9FIRM</name>
<dbReference type="InterPro" id="IPR038628">
    <property type="entry name" value="XkdM-like_sf"/>
</dbReference>
<accession>A0A329UVX3</accession>
<comment type="caution">
    <text evidence="1">The sequence shown here is derived from an EMBL/GenBank/DDBJ whole genome shotgun (WGS) entry which is preliminary data.</text>
</comment>
<reference evidence="1 2" key="1">
    <citation type="submission" date="2018-02" db="EMBL/GenBank/DDBJ databases">
        <title>Complete genome sequencing of Faecalibacterium prausnitzii strains isolated from the human gut.</title>
        <authorList>
            <person name="Fitzgerald B.C."/>
            <person name="Shkoporov A.N."/>
            <person name="Ross P.R."/>
            <person name="Hill C."/>
        </authorList>
    </citation>
    <scope>NUCLEOTIDE SEQUENCE [LARGE SCALE GENOMIC DNA]</scope>
    <source>
        <strain evidence="1 2">APC924/119</strain>
    </source>
</reference>
<dbReference type="Pfam" id="PF09393">
    <property type="entry name" value="DUF2001"/>
    <property type="match status" value="1"/>
</dbReference>
<evidence type="ECO:0000313" key="1">
    <source>
        <dbReference type="EMBL" id="RAW66450.1"/>
    </source>
</evidence>
<dbReference type="Proteomes" id="UP000250550">
    <property type="component" value="Unassembled WGS sequence"/>
</dbReference>
<evidence type="ECO:0000313" key="2">
    <source>
        <dbReference type="Proteomes" id="UP000250550"/>
    </source>
</evidence>